<feature type="compositionally biased region" description="Polar residues" evidence="1">
    <location>
        <begin position="478"/>
        <end position="490"/>
    </location>
</feature>
<dbReference type="EMBL" id="CADCXU010008163">
    <property type="protein sequence ID" value="CAA9999064.1"/>
    <property type="molecule type" value="Genomic_DNA"/>
</dbReference>
<reference evidence="2 3" key="1">
    <citation type="submission" date="2020-02" db="EMBL/GenBank/DDBJ databases">
        <authorList>
            <person name="Ferguson B K."/>
        </authorList>
    </citation>
    <scope>NUCLEOTIDE SEQUENCE [LARGE SCALE GENOMIC DNA]</scope>
</reference>
<organism evidence="2 3">
    <name type="scientific">Nesidiocoris tenuis</name>
    <dbReference type="NCBI Taxonomy" id="355587"/>
    <lineage>
        <taxon>Eukaryota</taxon>
        <taxon>Metazoa</taxon>
        <taxon>Ecdysozoa</taxon>
        <taxon>Arthropoda</taxon>
        <taxon>Hexapoda</taxon>
        <taxon>Insecta</taxon>
        <taxon>Pterygota</taxon>
        <taxon>Neoptera</taxon>
        <taxon>Paraneoptera</taxon>
        <taxon>Hemiptera</taxon>
        <taxon>Heteroptera</taxon>
        <taxon>Panheteroptera</taxon>
        <taxon>Cimicomorpha</taxon>
        <taxon>Miridae</taxon>
        <taxon>Dicyphina</taxon>
        <taxon>Nesidiocoris</taxon>
    </lineage>
</organism>
<feature type="region of interest" description="Disordered" evidence="1">
    <location>
        <begin position="465"/>
        <end position="511"/>
    </location>
</feature>
<name>A0A6H5G9S0_9HEMI</name>
<protein>
    <submittedName>
        <fullName evidence="2">Uncharacterized protein</fullName>
    </submittedName>
</protein>
<dbReference type="Proteomes" id="UP000479000">
    <property type="component" value="Unassembled WGS sequence"/>
</dbReference>
<keyword evidence="3" id="KW-1185">Reference proteome</keyword>
<dbReference type="OrthoDB" id="8197951at2759"/>
<accession>A0A6H5G9S0</accession>
<gene>
    <name evidence="2" type="ORF">NTEN_LOCUS5347</name>
</gene>
<evidence type="ECO:0000313" key="2">
    <source>
        <dbReference type="EMBL" id="CAA9999064.1"/>
    </source>
</evidence>
<evidence type="ECO:0000313" key="3">
    <source>
        <dbReference type="Proteomes" id="UP000479000"/>
    </source>
</evidence>
<sequence length="511" mass="57323">MGSTIFIVNPIRPDRLSPRRLSSFLTMTTNRQLPEEALKSPKSPRTDPTLFTQKKKKKKYRIRCLQPPIKLVRQKKTSVVTLGQGNVVLIDKQDSNFKVTGNSKESILDDDPPQKNFSDKKVKKVEFCKTEVHFAPDSGKVNIVETDEKPPSSQLLRRKKRLKKDVAPAKTVMPKLYFGGAERELFFDNKAKLKVDDEKIKKHSFPVIREPSPLLSTGITSLNQLVRPDSADSWDRLAKNKPNGASSGDYAVPEKVKHDIPTVQTARMDDLRHKKSKIDLPGAQQNITPNKINFVGNVRKDTSHYALPKKKSSRTDLKVAETIIPIKLDTNELQNKPQISYCSEDDAVQISGDKIKKCDIKPEDSAKTSYLGNVSPKLSKLIKNDIQHEFQLKQLEIMRKGRAADVTVLHESRESSPKASDSMPQTTAPIHIQVTPEVPQMKMASSTVISEDNLSSNKKNYISASAETPKNLGAGLREQSSSQKCLTDDQSCPRKRKNAATQNIADENFHR</sequence>
<dbReference type="AlphaFoldDB" id="A0A6H5G9S0"/>
<evidence type="ECO:0000256" key="1">
    <source>
        <dbReference type="SAM" id="MobiDB-lite"/>
    </source>
</evidence>
<proteinExistence type="predicted"/>